<proteinExistence type="predicted"/>
<evidence type="ECO:0000313" key="1">
    <source>
        <dbReference type="EMBL" id="ERJ77487.1"/>
    </source>
</evidence>
<dbReference type="Proteomes" id="UP000016660">
    <property type="component" value="Unassembled WGS sequence"/>
</dbReference>
<comment type="caution">
    <text evidence="1">The sequence shown here is derived from an EMBL/GenBank/DDBJ whole genome shotgun (WGS) entry which is preliminary data.</text>
</comment>
<organism evidence="1 2">
    <name type="scientific">Prevotella disiens JCM 6334 = ATCC 29426</name>
    <dbReference type="NCBI Taxonomy" id="1235811"/>
    <lineage>
        <taxon>Bacteria</taxon>
        <taxon>Pseudomonadati</taxon>
        <taxon>Bacteroidota</taxon>
        <taxon>Bacteroidia</taxon>
        <taxon>Bacteroidales</taxon>
        <taxon>Prevotellaceae</taxon>
        <taxon>Prevotella</taxon>
    </lineage>
</organism>
<name>A0ABP2Y8A1_9BACT</name>
<accession>A0ABP2Y8A1</accession>
<evidence type="ECO:0000313" key="2">
    <source>
        <dbReference type="Proteomes" id="UP000016660"/>
    </source>
</evidence>
<dbReference type="EMBL" id="AWUY01000075">
    <property type="protein sequence ID" value="ERJ77487.1"/>
    <property type="molecule type" value="Genomic_DNA"/>
</dbReference>
<gene>
    <name evidence="1" type="ORF">HMPREF0653_01055</name>
</gene>
<keyword evidence="2" id="KW-1185">Reference proteome</keyword>
<reference evidence="1 2" key="1">
    <citation type="submission" date="2013-06" db="EMBL/GenBank/DDBJ databases">
        <authorList>
            <person name="Weinstock G."/>
            <person name="Sodergren E."/>
            <person name="Lobos E.A."/>
            <person name="Fulton L."/>
            <person name="Fulton R."/>
            <person name="Courtney L."/>
            <person name="Fronick C."/>
            <person name="O'Laughlin M."/>
            <person name="Godfrey J."/>
            <person name="Wilson R.M."/>
            <person name="Miner T."/>
            <person name="Farmer C."/>
            <person name="Delehaunty K."/>
            <person name="Cordes M."/>
            <person name="Minx P."/>
            <person name="Tomlinson C."/>
            <person name="Chen J."/>
            <person name="Wollam A."/>
            <person name="Pepin K.H."/>
            <person name="Bhonagiri V."/>
            <person name="Zhang X."/>
            <person name="Warren W."/>
            <person name="Mitreva M."/>
            <person name="Mardis E.R."/>
            <person name="Wilson R.K."/>
        </authorList>
    </citation>
    <scope>NUCLEOTIDE SEQUENCE [LARGE SCALE GENOMIC DNA]</scope>
    <source>
        <strain evidence="1 2">ATCC 29426</strain>
    </source>
</reference>
<sequence length="59" mass="6978">MQKSSILKSKIDDFRFQRANSGIQKGVTTKRKVVITPYYIGLQKFDESEFRLLFRTHLL</sequence>
<protein>
    <submittedName>
        <fullName evidence="1">Uncharacterized protein</fullName>
    </submittedName>
</protein>